<dbReference type="InterPro" id="IPR028098">
    <property type="entry name" value="Glyco_trans_4-like_N"/>
</dbReference>
<feature type="domain" description="Glycosyl transferase family 1" evidence="1">
    <location>
        <begin position="183"/>
        <end position="347"/>
    </location>
</feature>
<protein>
    <submittedName>
        <fullName evidence="3">Glycosyltransferase involved in cell wall bisynthesis</fullName>
    </submittedName>
</protein>
<dbReference type="InterPro" id="IPR050194">
    <property type="entry name" value="Glycosyltransferase_grp1"/>
</dbReference>
<dbReference type="AlphaFoldDB" id="A0A1W2BKP3"/>
<dbReference type="RefSeq" id="WP_084234941.1">
    <property type="nucleotide sequence ID" value="NZ_FWXW01000005.1"/>
</dbReference>
<dbReference type="SUPFAM" id="SSF53756">
    <property type="entry name" value="UDP-Glycosyltransferase/glycogen phosphorylase"/>
    <property type="match status" value="1"/>
</dbReference>
<evidence type="ECO:0000313" key="3">
    <source>
        <dbReference type="EMBL" id="SMC73535.1"/>
    </source>
</evidence>
<reference evidence="3 4" key="1">
    <citation type="submission" date="2017-04" db="EMBL/GenBank/DDBJ databases">
        <authorList>
            <person name="Afonso C.L."/>
            <person name="Miller P.J."/>
            <person name="Scott M.A."/>
            <person name="Spackman E."/>
            <person name="Goraichik I."/>
            <person name="Dimitrov K.M."/>
            <person name="Suarez D.L."/>
            <person name="Swayne D.E."/>
        </authorList>
    </citation>
    <scope>NUCLEOTIDE SEQUENCE [LARGE SCALE GENOMIC DNA]</scope>
    <source>
        <strain evidence="3 4">DSM 12816</strain>
    </source>
</reference>
<proteinExistence type="predicted"/>
<name>A0A1W2BKP3_9FIRM</name>
<dbReference type="Pfam" id="PF00534">
    <property type="entry name" value="Glycos_transf_1"/>
    <property type="match status" value="1"/>
</dbReference>
<accession>A0A1W2BKP3</accession>
<dbReference type="PANTHER" id="PTHR45947">
    <property type="entry name" value="SULFOQUINOVOSYL TRANSFERASE SQD2"/>
    <property type="match status" value="1"/>
</dbReference>
<evidence type="ECO:0000259" key="2">
    <source>
        <dbReference type="Pfam" id="PF13439"/>
    </source>
</evidence>
<dbReference type="OrthoDB" id="9806653at2"/>
<organism evidence="3 4">
    <name type="scientific">Papillibacter cinnamivorans DSM 12816</name>
    <dbReference type="NCBI Taxonomy" id="1122930"/>
    <lineage>
        <taxon>Bacteria</taxon>
        <taxon>Bacillati</taxon>
        <taxon>Bacillota</taxon>
        <taxon>Clostridia</taxon>
        <taxon>Eubacteriales</taxon>
        <taxon>Oscillospiraceae</taxon>
        <taxon>Papillibacter</taxon>
    </lineage>
</organism>
<evidence type="ECO:0000259" key="1">
    <source>
        <dbReference type="Pfam" id="PF00534"/>
    </source>
</evidence>
<dbReference type="Pfam" id="PF13439">
    <property type="entry name" value="Glyco_transf_4"/>
    <property type="match status" value="1"/>
</dbReference>
<dbReference type="InterPro" id="IPR001296">
    <property type="entry name" value="Glyco_trans_1"/>
</dbReference>
<dbReference type="PANTHER" id="PTHR45947:SF3">
    <property type="entry name" value="SULFOQUINOVOSYL TRANSFERASE SQD2"/>
    <property type="match status" value="1"/>
</dbReference>
<dbReference type="Gene3D" id="3.40.50.2000">
    <property type="entry name" value="Glycogen Phosphorylase B"/>
    <property type="match status" value="2"/>
</dbReference>
<keyword evidence="4" id="KW-1185">Reference proteome</keyword>
<dbReference type="Proteomes" id="UP000192790">
    <property type="component" value="Unassembled WGS sequence"/>
</dbReference>
<dbReference type="EMBL" id="FWXW01000005">
    <property type="protein sequence ID" value="SMC73535.1"/>
    <property type="molecule type" value="Genomic_DNA"/>
</dbReference>
<dbReference type="GO" id="GO:0016757">
    <property type="term" value="F:glycosyltransferase activity"/>
    <property type="evidence" value="ECO:0007669"/>
    <property type="project" value="InterPro"/>
</dbReference>
<dbReference type="STRING" id="1122930.SAMN02745168_2277"/>
<gene>
    <name evidence="3" type="ORF">SAMN02745168_2277</name>
</gene>
<keyword evidence="3" id="KW-0808">Transferase</keyword>
<feature type="domain" description="Glycosyltransferase subfamily 4-like N-terminal" evidence="2">
    <location>
        <begin position="23"/>
        <end position="143"/>
    </location>
</feature>
<sequence length="373" mass="41307">MPKVLISASTLSHLQRFHLPYLKYFRDRGFEVHAAIPGQEAPEYAQILHTIPMEKSLLSPRNLRAVFLLRGILRKERFDLILTHTALAGSVVRLALFLAGKGNTKTVHTVHGYLFWKGCGGLNTLRYRLPERMLRGVTDCLITMNGEDAAAARSLVRKGGLLFQVPGMGADEDRFRPVSQDARRTAREALSLPETAYVLVYAAEFSRRKNHIELLRAMEQIVREAPQTVLLLCGQGDTLAEMHGEAARLGIEEAVRFLGFRDRMEEIYPACDIAVSSSISEGLPFNVIEAQLCGLPVAASRIRGHTDLILDGENGRLYRPGESGALARIVLEILQSPDRGANLGRRALETVPAFTLKPAFRANTAAYEAALRL</sequence>
<evidence type="ECO:0000313" key="4">
    <source>
        <dbReference type="Proteomes" id="UP000192790"/>
    </source>
</evidence>